<evidence type="ECO:0000256" key="1">
    <source>
        <dbReference type="ARBA" id="ARBA00022908"/>
    </source>
</evidence>
<dbReference type="PROSITE" id="PS51898">
    <property type="entry name" value="TYR_RECOMBINASE"/>
    <property type="match status" value="1"/>
</dbReference>
<comment type="caution">
    <text evidence="4">The sequence shown here is derived from an EMBL/GenBank/DDBJ whole genome shotgun (WGS) entry which is preliminary data.</text>
</comment>
<dbReference type="Proteomes" id="UP001589789">
    <property type="component" value="Unassembled WGS sequence"/>
</dbReference>
<sequence length="345" mass="38468">MALTLRRRGETWHARGTVRVGKETITVREFSTGCRTRADAEAVGANEEARIRAEHIEGPAGRTRSLTIADCITAYNKREKGVALLDTAKLLAIYEAIGSYSLDALRDAWAVWKAAHPQHAPGTIVRSRALLMAAVRYGCAEKGITAPILPAVKVEKDERVAMLTSKERARLLAAYNPHAACPALLLADQGMRTQEVLRLDWRDVTFETETIRARVRRGGKKTKTRKGRPVPMTWRVFMLLWGMWHAAGKPEAGPVFLSSRAKPYEDTTDKGGNPLRSAHYTACRAAKIQDFRVHDWRHDWAARMVMGGVDLFTLMKLGGWASLAMVERYGAVNASHLREAIQKMK</sequence>
<evidence type="ECO:0000313" key="4">
    <source>
        <dbReference type="EMBL" id="MFC0384373.1"/>
    </source>
</evidence>
<dbReference type="InterPro" id="IPR011010">
    <property type="entry name" value="DNA_brk_join_enz"/>
</dbReference>
<dbReference type="SUPFAM" id="SSF56349">
    <property type="entry name" value="DNA breaking-rejoining enzymes"/>
    <property type="match status" value="1"/>
</dbReference>
<dbReference type="RefSeq" id="WP_377048428.1">
    <property type="nucleotide sequence ID" value="NZ_JBHLVZ010000002.1"/>
</dbReference>
<dbReference type="PANTHER" id="PTHR30349">
    <property type="entry name" value="PHAGE INTEGRASE-RELATED"/>
    <property type="match status" value="1"/>
</dbReference>
<feature type="domain" description="Tyr recombinase" evidence="3">
    <location>
        <begin position="158"/>
        <end position="342"/>
    </location>
</feature>
<dbReference type="EMBL" id="JBHLVZ010000002">
    <property type="protein sequence ID" value="MFC0384373.1"/>
    <property type="molecule type" value="Genomic_DNA"/>
</dbReference>
<dbReference type="Gene3D" id="1.10.443.10">
    <property type="entry name" value="Intergrase catalytic core"/>
    <property type="match status" value="1"/>
</dbReference>
<dbReference type="Pfam" id="PF00589">
    <property type="entry name" value="Phage_integrase"/>
    <property type="match status" value="1"/>
</dbReference>
<gene>
    <name evidence="4" type="ORF">ACFFIC_02265</name>
</gene>
<evidence type="ECO:0000259" key="3">
    <source>
        <dbReference type="PROSITE" id="PS51898"/>
    </source>
</evidence>
<evidence type="ECO:0000313" key="5">
    <source>
        <dbReference type="Proteomes" id="UP001589789"/>
    </source>
</evidence>
<dbReference type="CDD" id="cd00796">
    <property type="entry name" value="INT_Rci_Hp1_C"/>
    <property type="match status" value="1"/>
</dbReference>
<dbReference type="InterPro" id="IPR013762">
    <property type="entry name" value="Integrase-like_cat_sf"/>
</dbReference>
<name>A0ABV6INY8_9PROT</name>
<keyword evidence="1" id="KW-0229">DNA integration</keyword>
<evidence type="ECO:0000256" key="2">
    <source>
        <dbReference type="ARBA" id="ARBA00023172"/>
    </source>
</evidence>
<keyword evidence="2" id="KW-0233">DNA recombination</keyword>
<accession>A0ABV6INY8</accession>
<protein>
    <submittedName>
        <fullName evidence="4">Tyrosine-type recombinase/integrase</fullName>
    </submittedName>
</protein>
<reference evidence="4 5" key="1">
    <citation type="submission" date="2024-09" db="EMBL/GenBank/DDBJ databases">
        <authorList>
            <person name="Sun Q."/>
            <person name="Mori K."/>
        </authorList>
    </citation>
    <scope>NUCLEOTIDE SEQUENCE [LARGE SCALE GENOMIC DNA]</scope>
    <source>
        <strain evidence="4 5">CCM 7468</strain>
    </source>
</reference>
<organism evidence="4 5">
    <name type="scientific">Muricoccus vinaceus</name>
    <dbReference type="NCBI Taxonomy" id="424704"/>
    <lineage>
        <taxon>Bacteria</taxon>
        <taxon>Pseudomonadati</taxon>
        <taxon>Pseudomonadota</taxon>
        <taxon>Alphaproteobacteria</taxon>
        <taxon>Acetobacterales</taxon>
        <taxon>Roseomonadaceae</taxon>
        <taxon>Muricoccus</taxon>
    </lineage>
</organism>
<dbReference type="InterPro" id="IPR050090">
    <property type="entry name" value="Tyrosine_recombinase_XerCD"/>
</dbReference>
<dbReference type="InterPro" id="IPR002104">
    <property type="entry name" value="Integrase_catalytic"/>
</dbReference>
<proteinExistence type="predicted"/>
<keyword evidence="5" id="KW-1185">Reference proteome</keyword>